<sequence>MPHRFISAASGLVLVLLSLVSVSTHAEQKKILGDWEVHYIAFPSTFLSPEVASANNITRSQTRAVINISVLDAATKEALDIDVSGNARNLLGSNKVLEFTTVKEGEAIYHLSTVSFDDKEVLRFTINLKQGNVSQELKFQQKMYEE</sequence>
<protein>
    <submittedName>
        <fullName evidence="3">DUF4426 domain-containing protein</fullName>
    </submittedName>
</protein>
<dbReference type="EMBL" id="JBHSGU010000002">
    <property type="protein sequence ID" value="MFC4700335.1"/>
    <property type="molecule type" value="Genomic_DNA"/>
</dbReference>
<name>A0ABV9LVM7_9ALTE</name>
<dbReference type="Gene3D" id="2.60.40.3340">
    <property type="entry name" value="Domain of unknown function DUF4426"/>
    <property type="match status" value="1"/>
</dbReference>
<evidence type="ECO:0000256" key="1">
    <source>
        <dbReference type="SAM" id="SignalP"/>
    </source>
</evidence>
<reference evidence="4" key="1">
    <citation type="journal article" date="2019" name="Int. J. Syst. Evol. Microbiol.">
        <title>The Global Catalogue of Microorganisms (GCM) 10K type strain sequencing project: providing services to taxonomists for standard genome sequencing and annotation.</title>
        <authorList>
            <consortium name="The Broad Institute Genomics Platform"/>
            <consortium name="The Broad Institute Genome Sequencing Center for Infectious Disease"/>
            <person name="Wu L."/>
            <person name="Ma J."/>
        </authorList>
    </citation>
    <scope>NUCLEOTIDE SEQUENCE [LARGE SCALE GENOMIC DNA]</scope>
    <source>
        <strain evidence="4">KACC 12507</strain>
    </source>
</reference>
<dbReference type="Proteomes" id="UP001595897">
    <property type="component" value="Unassembled WGS sequence"/>
</dbReference>
<organism evidence="3 4">
    <name type="scientific">Glaciecola siphonariae</name>
    <dbReference type="NCBI Taxonomy" id="521012"/>
    <lineage>
        <taxon>Bacteria</taxon>
        <taxon>Pseudomonadati</taxon>
        <taxon>Pseudomonadota</taxon>
        <taxon>Gammaproteobacteria</taxon>
        <taxon>Alteromonadales</taxon>
        <taxon>Alteromonadaceae</taxon>
        <taxon>Glaciecola</taxon>
    </lineage>
</organism>
<gene>
    <name evidence="3" type="ORF">ACFO4O_09220</name>
</gene>
<evidence type="ECO:0000313" key="3">
    <source>
        <dbReference type="EMBL" id="MFC4700335.1"/>
    </source>
</evidence>
<dbReference type="RefSeq" id="WP_382407659.1">
    <property type="nucleotide sequence ID" value="NZ_JBHSGU010000002.1"/>
</dbReference>
<evidence type="ECO:0000259" key="2">
    <source>
        <dbReference type="Pfam" id="PF14467"/>
    </source>
</evidence>
<accession>A0ABV9LVM7</accession>
<dbReference type="InterPro" id="IPR025218">
    <property type="entry name" value="DUF4426"/>
</dbReference>
<comment type="caution">
    <text evidence="3">The sequence shown here is derived from an EMBL/GenBank/DDBJ whole genome shotgun (WGS) entry which is preliminary data.</text>
</comment>
<keyword evidence="1" id="KW-0732">Signal</keyword>
<feature type="chain" id="PRO_5046163644" evidence="1">
    <location>
        <begin position="27"/>
        <end position="146"/>
    </location>
</feature>
<keyword evidence="4" id="KW-1185">Reference proteome</keyword>
<feature type="signal peptide" evidence="1">
    <location>
        <begin position="1"/>
        <end position="26"/>
    </location>
</feature>
<evidence type="ECO:0000313" key="4">
    <source>
        <dbReference type="Proteomes" id="UP001595897"/>
    </source>
</evidence>
<feature type="domain" description="DUF4426" evidence="2">
    <location>
        <begin position="31"/>
        <end position="145"/>
    </location>
</feature>
<dbReference type="Pfam" id="PF14467">
    <property type="entry name" value="DUF4426"/>
    <property type="match status" value="1"/>
</dbReference>
<proteinExistence type="predicted"/>